<gene>
    <name evidence="2" type="ORF">SAMN04488055_2050</name>
</gene>
<proteinExistence type="predicted"/>
<reference evidence="2 3" key="1">
    <citation type="submission" date="2016-11" db="EMBL/GenBank/DDBJ databases">
        <authorList>
            <person name="Jaros S."/>
            <person name="Januszkiewicz K."/>
            <person name="Wedrychowicz H."/>
        </authorList>
    </citation>
    <scope>NUCLEOTIDE SEQUENCE [LARGE SCALE GENOMIC DNA]</scope>
    <source>
        <strain evidence="2 3">DSM 24787</strain>
    </source>
</reference>
<dbReference type="Pfam" id="PF13858">
    <property type="entry name" value="DUF4199"/>
    <property type="match status" value="1"/>
</dbReference>
<keyword evidence="1" id="KW-0812">Transmembrane</keyword>
<dbReference type="OrthoDB" id="6384283at2"/>
<protein>
    <recommendedName>
        <fullName evidence="4">DUF4199 domain-containing protein</fullName>
    </recommendedName>
</protein>
<dbReference type="RefSeq" id="WP_074239141.1">
    <property type="nucleotide sequence ID" value="NZ_FSRA01000001.1"/>
</dbReference>
<evidence type="ECO:0000313" key="2">
    <source>
        <dbReference type="EMBL" id="SIN90961.1"/>
    </source>
</evidence>
<feature type="transmembrane region" description="Helical" evidence="1">
    <location>
        <begin position="142"/>
        <end position="167"/>
    </location>
</feature>
<feature type="transmembrane region" description="Helical" evidence="1">
    <location>
        <begin position="75"/>
        <end position="98"/>
    </location>
</feature>
<evidence type="ECO:0008006" key="4">
    <source>
        <dbReference type="Google" id="ProtNLM"/>
    </source>
</evidence>
<feature type="transmembrane region" description="Helical" evidence="1">
    <location>
        <begin position="37"/>
        <end position="55"/>
    </location>
</feature>
<organism evidence="2 3">
    <name type="scientific">Chitinophaga niabensis</name>
    <dbReference type="NCBI Taxonomy" id="536979"/>
    <lineage>
        <taxon>Bacteria</taxon>
        <taxon>Pseudomonadati</taxon>
        <taxon>Bacteroidota</taxon>
        <taxon>Chitinophagia</taxon>
        <taxon>Chitinophagales</taxon>
        <taxon>Chitinophagaceae</taxon>
        <taxon>Chitinophaga</taxon>
    </lineage>
</organism>
<dbReference type="EMBL" id="FSRA01000001">
    <property type="protein sequence ID" value="SIN90961.1"/>
    <property type="molecule type" value="Genomic_DNA"/>
</dbReference>
<evidence type="ECO:0000313" key="3">
    <source>
        <dbReference type="Proteomes" id="UP000185003"/>
    </source>
</evidence>
<accession>A0A1N6F6R6</accession>
<dbReference type="Proteomes" id="UP000185003">
    <property type="component" value="Unassembled WGS sequence"/>
</dbReference>
<evidence type="ECO:0000256" key="1">
    <source>
        <dbReference type="SAM" id="Phobius"/>
    </source>
</evidence>
<dbReference type="InterPro" id="IPR025250">
    <property type="entry name" value="DUF4199"/>
</dbReference>
<feature type="transmembrane region" description="Helical" evidence="1">
    <location>
        <begin position="5"/>
        <end position="25"/>
    </location>
</feature>
<keyword evidence="3" id="KW-1185">Reference proteome</keyword>
<keyword evidence="1" id="KW-0472">Membrane</keyword>
<name>A0A1N6F6R6_9BACT</name>
<sequence length="179" mass="20177">MKKNVLVCGLIGGAWLSIMLVYSIYLCYTRESFDGNMVLGFASMILAFSLIFIAVRNYRNKYNGGVITFGKAFKIGLYIALIASSMYVLTWVIDYYLFVPDFMEKFTAHSIKIAESKGASPAEIAEKAKEMAWYKDAYKNPLMVVLLTYLEVFPLGLIIALIAALILKRKHKKEVVVTN</sequence>
<dbReference type="AlphaFoldDB" id="A0A1N6F6R6"/>
<keyword evidence="1" id="KW-1133">Transmembrane helix</keyword>
<dbReference type="STRING" id="536979.SAMN04488055_2050"/>